<dbReference type="HAMAP" id="MF_00004">
    <property type="entry name" value="Aden_phosphoribosyltr"/>
    <property type="match status" value="1"/>
</dbReference>
<keyword evidence="9 12" id="KW-0328">Glycosyltransferase</keyword>
<evidence type="ECO:0000256" key="8">
    <source>
        <dbReference type="ARBA" id="ARBA00022490"/>
    </source>
</evidence>
<protein>
    <recommendedName>
        <fullName evidence="7 12">Adenine phosphoribosyltransferase</fullName>
        <shortName evidence="12">APRT</shortName>
        <ecNumber evidence="7 12">2.4.2.7</ecNumber>
    </recommendedName>
</protein>
<evidence type="ECO:0000256" key="10">
    <source>
        <dbReference type="ARBA" id="ARBA00022679"/>
    </source>
</evidence>
<dbReference type="EMBL" id="JOJP01000001">
    <property type="protein sequence ID" value="KEI71643.1"/>
    <property type="molecule type" value="Genomic_DNA"/>
</dbReference>
<dbReference type="Gene3D" id="3.40.50.2020">
    <property type="match status" value="1"/>
</dbReference>
<comment type="pathway">
    <text evidence="4 12">Purine metabolism; AMP biosynthesis via salvage pathway; AMP from adenine: step 1/1.</text>
</comment>
<evidence type="ECO:0000256" key="11">
    <source>
        <dbReference type="ARBA" id="ARBA00022726"/>
    </source>
</evidence>
<evidence type="ECO:0000256" key="7">
    <source>
        <dbReference type="ARBA" id="ARBA00011893"/>
    </source>
</evidence>
<evidence type="ECO:0000256" key="12">
    <source>
        <dbReference type="HAMAP-Rule" id="MF_00004"/>
    </source>
</evidence>
<dbReference type="InterPro" id="IPR050054">
    <property type="entry name" value="UPRTase/APRTase"/>
</dbReference>
<proteinExistence type="inferred from homology"/>
<dbReference type="InterPro" id="IPR005764">
    <property type="entry name" value="Ade_phspho_trans"/>
</dbReference>
<dbReference type="NCBIfam" id="NF002636">
    <property type="entry name" value="PRK02304.1-5"/>
    <property type="match status" value="1"/>
</dbReference>
<evidence type="ECO:0000256" key="5">
    <source>
        <dbReference type="ARBA" id="ARBA00008391"/>
    </source>
</evidence>
<accession>A0A081KBW7</accession>
<sequence length="174" mass="19842">MLTKKQLAGFIRDVQGYPTKDILFKDITPLLGNGEAYSSVIWHLVDRYRHYDIDCIISMEARGFFFGAPLAVQLKKSFIPARKKGKLPREVISQDYKLDCFNKCLEIHKTDLLKGSRVLIVDDILATGATAEALIKLVEKQGAEVVELAFLIDRPDFKGHEKLKHFPIYSILQY</sequence>
<evidence type="ECO:0000256" key="9">
    <source>
        <dbReference type="ARBA" id="ARBA00022676"/>
    </source>
</evidence>
<dbReference type="GO" id="GO:0003999">
    <property type="term" value="F:adenine phosphoribosyltransferase activity"/>
    <property type="evidence" value="ECO:0007669"/>
    <property type="project" value="UniProtKB-UniRule"/>
</dbReference>
<dbReference type="GO" id="GO:0005737">
    <property type="term" value="C:cytoplasm"/>
    <property type="evidence" value="ECO:0007669"/>
    <property type="project" value="UniProtKB-SubCell"/>
</dbReference>
<evidence type="ECO:0000256" key="1">
    <source>
        <dbReference type="ARBA" id="ARBA00000868"/>
    </source>
</evidence>
<comment type="similarity">
    <text evidence="5 12">Belongs to the purine/pyrimidine phosphoribosyltransferase family.</text>
</comment>
<dbReference type="Proteomes" id="UP000027997">
    <property type="component" value="Unassembled WGS sequence"/>
</dbReference>
<keyword evidence="15" id="KW-1185">Reference proteome</keyword>
<organism evidence="14 15">
    <name type="scientific">Endozoicomonas elysicola</name>
    <dbReference type="NCBI Taxonomy" id="305900"/>
    <lineage>
        <taxon>Bacteria</taxon>
        <taxon>Pseudomonadati</taxon>
        <taxon>Pseudomonadota</taxon>
        <taxon>Gammaproteobacteria</taxon>
        <taxon>Oceanospirillales</taxon>
        <taxon>Endozoicomonadaceae</taxon>
        <taxon>Endozoicomonas</taxon>
    </lineage>
</organism>
<dbReference type="PANTHER" id="PTHR32315">
    <property type="entry name" value="ADENINE PHOSPHORIBOSYLTRANSFERASE"/>
    <property type="match status" value="1"/>
</dbReference>
<dbReference type="NCBIfam" id="NF002634">
    <property type="entry name" value="PRK02304.1-3"/>
    <property type="match status" value="1"/>
</dbReference>
<feature type="domain" description="Phosphoribosyltransferase" evidence="13">
    <location>
        <begin position="49"/>
        <end position="157"/>
    </location>
</feature>
<evidence type="ECO:0000259" key="13">
    <source>
        <dbReference type="Pfam" id="PF00156"/>
    </source>
</evidence>
<comment type="subcellular location">
    <subcellularLocation>
        <location evidence="3 12">Cytoplasm</location>
    </subcellularLocation>
</comment>
<dbReference type="CDD" id="cd06223">
    <property type="entry name" value="PRTases_typeI"/>
    <property type="match status" value="1"/>
</dbReference>
<reference evidence="14 15" key="1">
    <citation type="submission" date="2014-06" db="EMBL/GenBank/DDBJ databases">
        <title>Whole Genome Sequences of Three Symbiotic Endozoicomonas Bacteria.</title>
        <authorList>
            <person name="Neave M.J."/>
            <person name="Apprill A."/>
            <person name="Voolstra C.R."/>
        </authorList>
    </citation>
    <scope>NUCLEOTIDE SEQUENCE [LARGE SCALE GENOMIC DNA]</scope>
    <source>
        <strain evidence="14 15">DSM 22380</strain>
    </source>
</reference>
<dbReference type="NCBIfam" id="TIGR01090">
    <property type="entry name" value="apt"/>
    <property type="match status" value="1"/>
</dbReference>
<evidence type="ECO:0000256" key="6">
    <source>
        <dbReference type="ARBA" id="ARBA00011738"/>
    </source>
</evidence>
<name>A0A081KBW7_9GAMM</name>
<dbReference type="GO" id="GO:0002055">
    <property type="term" value="F:adenine binding"/>
    <property type="evidence" value="ECO:0007669"/>
    <property type="project" value="TreeGrafter"/>
</dbReference>
<dbReference type="STRING" id="305900.GV64_13650"/>
<comment type="function">
    <text evidence="2 12">Catalyzes a salvage reaction resulting in the formation of AMP, that is energically less costly than de novo synthesis.</text>
</comment>
<comment type="subunit">
    <text evidence="6 12">Homodimer.</text>
</comment>
<evidence type="ECO:0000256" key="4">
    <source>
        <dbReference type="ARBA" id="ARBA00004659"/>
    </source>
</evidence>
<keyword evidence="10 12" id="KW-0808">Transferase</keyword>
<dbReference type="RefSeq" id="WP_020583335.1">
    <property type="nucleotide sequence ID" value="NZ_JOJP01000001.1"/>
</dbReference>
<evidence type="ECO:0000313" key="15">
    <source>
        <dbReference type="Proteomes" id="UP000027997"/>
    </source>
</evidence>
<dbReference type="GO" id="GO:0016208">
    <property type="term" value="F:AMP binding"/>
    <property type="evidence" value="ECO:0007669"/>
    <property type="project" value="TreeGrafter"/>
</dbReference>
<comment type="caution">
    <text evidence="14">The sequence shown here is derived from an EMBL/GenBank/DDBJ whole genome shotgun (WGS) entry which is preliminary data.</text>
</comment>
<keyword evidence="11 12" id="KW-0660">Purine salvage</keyword>
<dbReference type="Pfam" id="PF00156">
    <property type="entry name" value="Pribosyltran"/>
    <property type="match status" value="1"/>
</dbReference>
<dbReference type="GO" id="GO:0044209">
    <property type="term" value="P:AMP salvage"/>
    <property type="evidence" value="ECO:0007669"/>
    <property type="project" value="UniProtKB-UniRule"/>
</dbReference>
<evidence type="ECO:0000256" key="3">
    <source>
        <dbReference type="ARBA" id="ARBA00004496"/>
    </source>
</evidence>
<comment type="catalytic activity">
    <reaction evidence="1 12">
        <text>AMP + diphosphate = 5-phospho-alpha-D-ribose 1-diphosphate + adenine</text>
        <dbReference type="Rhea" id="RHEA:16609"/>
        <dbReference type="ChEBI" id="CHEBI:16708"/>
        <dbReference type="ChEBI" id="CHEBI:33019"/>
        <dbReference type="ChEBI" id="CHEBI:58017"/>
        <dbReference type="ChEBI" id="CHEBI:456215"/>
        <dbReference type="EC" id="2.4.2.7"/>
    </reaction>
</comment>
<dbReference type="InterPro" id="IPR000836">
    <property type="entry name" value="PRTase_dom"/>
</dbReference>
<gene>
    <name evidence="12" type="primary">apt</name>
    <name evidence="14" type="ORF">GV64_13650</name>
</gene>
<dbReference type="SUPFAM" id="SSF53271">
    <property type="entry name" value="PRTase-like"/>
    <property type="match status" value="1"/>
</dbReference>
<dbReference type="FunFam" id="3.40.50.2020:FF:000004">
    <property type="entry name" value="Adenine phosphoribosyltransferase"/>
    <property type="match status" value="1"/>
</dbReference>
<evidence type="ECO:0000256" key="2">
    <source>
        <dbReference type="ARBA" id="ARBA00003968"/>
    </source>
</evidence>
<dbReference type="GO" id="GO:0006168">
    <property type="term" value="P:adenine salvage"/>
    <property type="evidence" value="ECO:0007669"/>
    <property type="project" value="InterPro"/>
</dbReference>
<dbReference type="EC" id="2.4.2.7" evidence="7 12"/>
<dbReference type="AlphaFoldDB" id="A0A081KBW7"/>
<dbReference type="GO" id="GO:0006166">
    <property type="term" value="P:purine ribonucleoside salvage"/>
    <property type="evidence" value="ECO:0007669"/>
    <property type="project" value="UniProtKB-UniRule"/>
</dbReference>
<dbReference type="eggNOG" id="COG0503">
    <property type="taxonomic scope" value="Bacteria"/>
</dbReference>
<dbReference type="PANTHER" id="PTHR32315:SF3">
    <property type="entry name" value="ADENINE PHOSPHORIBOSYLTRANSFERASE"/>
    <property type="match status" value="1"/>
</dbReference>
<keyword evidence="8 12" id="KW-0963">Cytoplasm</keyword>
<evidence type="ECO:0000313" key="14">
    <source>
        <dbReference type="EMBL" id="KEI71643.1"/>
    </source>
</evidence>
<dbReference type="InterPro" id="IPR029057">
    <property type="entry name" value="PRTase-like"/>
</dbReference>
<dbReference type="UniPathway" id="UPA00588">
    <property type="reaction ID" value="UER00646"/>
</dbReference>